<organism evidence="8 9">
    <name type="scientific">Roseibium alexandrii</name>
    <dbReference type="NCBI Taxonomy" id="388408"/>
    <lineage>
        <taxon>Bacteria</taxon>
        <taxon>Pseudomonadati</taxon>
        <taxon>Pseudomonadota</taxon>
        <taxon>Alphaproteobacteria</taxon>
        <taxon>Hyphomicrobiales</taxon>
        <taxon>Stappiaceae</taxon>
        <taxon>Roseibium</taxon>
    </lineage>
</organism>
<evidence type="ECO:0000256" key="4">
    <source>
        <dbReference type="ARBA" id="ARBA00022729"/>
    </source>
</evidence>
<dbReference type="PANTHER" id="PTHR42953:SF3">
    <property type="entry name" value="HIGH-AFFINITY ZINC UPTAKE SYSTEM PROTEIN ZNUA"/>
    <property type="match status" value="1"/>
</dbReference>
<keyword evidence="5" id="KW-0864">Zinc transport</keyword>
<sequence>MTELTAMQNARKLRLALAASTLLAGSALTAPAFADGPNVVTTIKPVHSIAAAVMAGVGTPHILIDGATSPHGFALKPSQAFLLQGADVVFWVGPELSSSLEKPISSMADKAARVELLDVEGIEQLKWREGDQFDSHDHGEQDDHGHDDHADHGHDDHAHDHEKTAEEHEHGHDDHDHDKDHAHDDDAHEHEEEHAAHDDHDEHAHEEEHAEHDDHGHDHGHDHAGSNDPHIWLNPENGIAIANAMATTLSEVDPTHADTYQANAKAFAEKVSGLEAEISAKLEPVKGQKFIVFHDAYHHFEHHYDIEASGAITVTPEALASAEQVAEIQSRVRDQNIVCVFQEPQFDSKLVNIVIEGSDAKVGVLDPLGTELANGPDLYPALLTGLADSLADCLKS</sequence>
<dbReference type="Proteomes" id="UP000053235">
    <property type="component" value="Unassembled WGS sequence"/>
</dbReference>
<dbReference type="Pfam" id="PF01297">
    <property type="entry name" value="ZnuA"/>
    <property type="match status" value="1"/>
</dbReference>
<evidence type="ECO:0000256" key="5">
    <source>
        <dbReference type="ARBA" id="ARBA00022906"/>
    </source>
</evidence>
<gene>
    <name evidence="8" type="primary">znuA</name>
    <name evidence="8" type="ORF">LAX5112_04055</name>
</gene>
<dbReference type="InterPro" id="IPR006127">
    <property type="entry name" value="ZnuA-like"/>
</dbReference>
<dbReference type="AlphaFoldDB" id="A0A0M7AMX6"/>
<dbReference type="SUPFAM" id="SSF53807">
    <property type="entry name" value="Helical backbone' metal receptor"/>
    <property type="match status" value="1"/>
</dbReference>
<dbReference type="STRING" id="388408.LAX5112_04055"/>
<keyword evidence="5" id="KW-0406">Ion transport</keyword>
<proteinExistence type="inferred from homology"/>
<comment type="similarity">
    <text evidence="1">Belongs to the bacterial solute-binding protein 9 family.</text>
</comment>
<keyword evidence="9" id="KW-1185">Reference proteome</keyword>
<evidence type="ECO:0000313" key="8">
    <source>
        <dbReference type="EMBL" id="CTQ74954.1"/>
    </source>
</evidence>
<feature type="region of interest" description="Disordered" evidence="6">
    <location>
        <begin position="132"/>
        <end position="234"/>
    </location>
</feature>
<keyword evidence="3" id="KW-0813">Transport</keyword>
<evidence type="ECO:0000256" key="7">
    <source>
        <dbReference type="SAM" id="SignalP"/>
    </source>
</evidence>
<dbReference type="Gene3D" id="3.40.50.1980">
    <property type="entry name" value="Nitrogenase molybdenum iron protein domain"/>
    <property type="match status" value="3"/>
</dbReference>
<evidence type="ECO:0000256" key="1">
    <source>
        <dbReference type="ARBA" id="ARBA00011028"/>
    </source>
</evidence>
<evidence type="ECO:0000256" key="6">
    <source>
        <dbReference type="SAM" id="MobiDB-lite"/>
    </source>
</evidence>
<feature type="compositionally biased region" description="Basic and acidic residues" evidence="6">
    <location>
        <begin position="132"/>
        <end position="225"/>
    </location>
</feature>
<dbReference type="RefSeq" id="WP_235812926.1">
    <property type="nucleotide sequence ID" value="NZ_CXWD01000019.1"/>
</dbReference>
<dbReference type="GO" id="GO:0006829">
    <property type="term" value="P:zinc ion transport"/>
    <property type="evidence" value="ECO:0007669"/>
    <property type="project" value="UniProtKB-KW"/>
</dbReference>
<accession>A0A0M7AMX6</accession>
<dbReference type="PANTHER" id="PTHR42953">
    <property type="entry name" value="HIGH-AFFINITY ZINC UPTAKE SYSTEM PROTEIN ZNUA-RELATED"/>
    <property type="match status" value="1"/>
</dbReference>
<evidence type="ECO:0000313" key="9">
    <source>
        <dbReference type="Proteomes" id="UP000053235"/>
    </source>
</evidence>
<feature type="chain" id="PRO_5005809602" description="High-affinity zinc uptake system protein ZnuA" evidence="7">
    <location>
        <begin position="35"/>
        <end position="396"/>
    </location>
</feature>
<dbReference type="EMBL" id="CXWD01000019">
    <property type="protein sequence ID" value="CTQ74954.1"/>
    <property type="molecule type" value="Genomic_DNA"/>
</dbReference>
<feature type="signal peptide" evidence="7">
    <location>
        <begin position="1"/>
        <end position="34"/>
    </location>
</feature>
<protein>
    <recommendedName>
        <fullName evidence="2">High-affinity zinc uptake system protein ZnuA</fullName>
    </recommendedName>
</protein>
<evidence type="ECO:0000256" key="2">
    <source>
        <dbReference type="ARBA" id="ARBA00015915"/>
    </source>
</evidence>
<reference evidence="9" key="1">
    <citation type="submission" date="2015-07" db="EMBL/GenBank/DDBJ databases">
        <authorList>
            <person name="Rodrigo-Torres Lidia"/>
            <person name="Arahal R.David."/>
        </authorList>
    </citation>
    <scope>NUCLEOTIDE SEQUENCE [LARGE SCALE GENOMIC DNA]</scope>
    <source>
        <strain evidence="9">CECT 5112</strain>
    </source>
</reference>
<name>A0A0M7AMX6_9HYPH</name>
<keyword evidence="5" id="KW-0862">Zinc</keyword>
<evidence type="ECO:0000256" key="3">
    <source>
        <dbReference type="ARBA" id="ARBA00022448"/>
    </source>
</evidence>
<keyword evidence="4 7" id="KW-0732">Signal</keyword>
<dbReference type="GO" id="GO:0046872">
    <property type="term" value="F:metal ion binding"/>
    <property type="evidence" value="ECO:0007669"/>
    <property type="project" value="InterPro"/>
</dbReference>
<dbReference type="InterPro" id="IPR050492">
    <property type="entry name" value="Bact_metal-bind_prot9"/>
</dbReference>